<keyword evidence="11 14" id="KW-0472">Membrane</keyword>
<evidence type="ECO:0000256" key="6">
    <source>
        <dbReference type="ARBA" id="ARBA00022723"/>
    </source>
</evidence>
<dbReference type="InterPro" id="IPR001128">
    <property type="entry name" value="Cyt_P450"/>
</dbReference>
<dbReference type="PRINTS" id="PR00463">
    <property type="entry name" value="EP450I"/>
</dbReference>
<dbReference type="GO" id="GO:0020037">
    <property type="term" value="F:heme binding"/>
    <property type="evidence" value="ECO:0007669"/>
    <property type="project" value="InterPro"/>
</dbReference>
<comment type="cofactor">
    <cofactor evidence="1 12">
        <name>heme</name>
        <dbReference type="ChEBI" id="CHEBI:30413"/>
    </cofactor>
</comment>
<evidence type="ECO:0000256" key="13">
    <source>
        <dbReference type="RuleBase" id="RU000461"/>
    </source>
</evidence>
<sequence>MHYLHLAVIFLFICLLRFLYSVLWVPWRIQTHFRKQGIRGPGYSPIFGTIAQVRRLDAEARSKPIPLDHHDVVRRVIPFFHTWSRIYGNTFLYWFGSTPRLTITDPDMIKEITMNTDGSFDKIGKNPLAKVLFSQGLVGLTGEKWAFHRRIANQAFSMERVKSWVPEIVSSIEKMFEKWEDIRGGSEFEIEVKKELHDLSADVISRTAFGSSFEEGKRIFMLQEQQMELFSQAIRSVYIPGFRFLPTKNNKKRWRLEKETRESIRMLIKTNSKPRENSTNLLSLLMSSYKNLHGQEERLEEEDIIDECKTFYFAGKETTANLLTWALILLAMHPEWQSKAREEVIRVCVATESPIAEKLSDLKIVSMIINETLRLYPPAVMLMRKAYKNVKLGRLDIPDGTEFFIALAAVHRDVDIWGKDANEFNPSRFKEPRRHLASFLPFGMGPKICAGQNLALVESKVVLAMILQRYSFMVSPTYVHAPMLFITLQPQYGAPIIFNRILK</sequence>
<evidence type="ECO:0000256" key="14">
    <source>
        <dbReference type="SAM" id="Phobius"/>
    </source>
</evidence>
<dbReference type="GO" id="GO:0016020">
    <property type="term" value="C:membrane"/>
    <property type="evidence" value="ECO:0007669"/>
    <property type="project" value="UniProtKB-SubCell"/>
</dbReference>
<evidence type="ECO:0000313" key="15">
    <source>
        <dbReference type="EMBL" id="GKV29879.1"/>
    </source>
</evidence>
<comment type="subcellular location">
    <subcellularLocation>
        <location evidence="2">Membrane</location>
        <topology evidence="2">Single-pass membrane protein</topology>
    </subcellularLocation>
</comment>
<evidence type="ECO:0000313" key="16">
    <source>
        <dbReference type="Proteomes" id="UP001054252"/>
    </source>
</evidence>
<dbReference type="InterPro" id="IPR002401">
    <property type="entry name" value="Cyt_P450_E_grp-I"/>
</dbReference>
<dbReference type="GO" id="GO:0004497">
    <property type="term" value="F:monooxygenase activity"/>
    <property type="evidence" value="ECO:0007669"/>
    <property type="project" value="UniProtKB-KW"/>
</dbReference>
<keyword evidence="8 13" id="KW-0560">Oxidoreductase</keyword>
<evidence type="ECO:0000256" key="7">
    <source>
        <dbReference type="ARBA" id="ARBA00022989"/>
    </source>
</evidence>
<keyword evidence="9 12" id="KW-0408">Iron</keyword>
<gene>
    <name evidence="15" type="ORF">SLEP1_g38757</name>
</gene>
<keyword evidence="10 13" id="KW-0503">Monooxygenase</keyword>
<dbReference type="FunFam" id="1.10.630.10:FF:000029">
    <property type="entry name" value="Cytochrome P450 734A1"/>
    <property type="match status" value="1"/>
</dbReference>
<feature type="binding site" description="axial binding residue" evidence="12">
    <location>
        <position position="449"/>
    </location>
    <ligand>
        <name>heme</name>
        <dbReference type="ChEBI" id="CHEBI:30413"/>
    </ligand>
    <ligandPart>
        <name>Fe</name>
        <dbReference type="ChEBI" id="CHEBI:18248"/>
    </ligandPart>
</feature>
<keyword evidence="4 12" id="KW-0349">Heme</keyword>
<dbReference type="Gene3D" id="1.10.630.10">
    <property type="entry name" value="Cytochrome P450"/>
    <property type="match status" value="1"/>
</dbReference>
<dbReference type="InterPro" id="IPR036396">
    <property type="entry name" value="Cyt_P450_sf"/>
</dbReference>
<comment type="similarity">
    <text evidence="3 13">Belongs to the cytochrome P450 family.</text>
</comment>
<dbReference type="Pfam" id="PF00067">
    <property type="entry name" value="p450"/>
    <property type="match status" value="1"/>
</dbReference>
<reference evidence="15 16" key="1">
    <citation type="journal article" date="2021" name="Commun. Biol.">
        <title>The genome of Shorea leprosula (Dipterocarpaceae) highlights the ecological relevance of drought in aseasonal tropical rainforests.</title>
        <authorList>
            <person name="Ng K.K.S."/>
            <person name="Kobayashi M.J."/>
            <person name="Fawcett J.A."/>
            <person name="Hatakeyama M."/>
            <person name="Paape T."/>
            <person name="Ng C.H."/>
            <person name="Ang C.C."/>
            <person name="Tnah L.H."/>
            <person name="Lee C.T."/>
            <person name="Nishiyama T."/>
            <person name="Sese J."/>
            <person name="O'Brien M.J."/>
            <person name="Copetti D."/>
            <person name="Mohd Noor M.I."/>
            <person name="Ong R.C."/>
            <person name="Putra M."/>
            <person name="Sireger I.Z."/>
            <person name="Indrioko S."/>
            <person name="Kosugi Y."/>
            <person name="Izuno A."/>
            <person name="Isagi Y."/>
            <person name="Lee S.L."/>
            <person name="Shimizu K.K."/>
        </authorList>
    </citation>
    <scope>NUCLEOTIDE SEQUENCE [LARGE SCALE GENOMIC DNA]</scope>
    <source>
        <strain evidence="15">214</strain>
    </source>
</reference>
<dbReference type="GO" id="GO:0005506">
    <property type="term" value="F:iron ion binding"/>
    <property type="evidence" value="ECO:0007669"/>
    <property type="project" value="InterPro"/>
</dbReference>
<evidence type="ECO:0000256" key="5">
    <source>
        <dbReference type="ARBA" id="ARBA00022692"/>
    </source>
</evidence>
<dbReference type="PANTHER" id="PTHR24282:SF211">
    <property type="entry name" value="CYTOCHROME P450-RELATED"/>
    <property type="match status" value="1"/>
</dbReference>
<keyword evidence="16" id="KW-1185">Reference proteome</keyword>
<protein>
    <recommendedName>
        <fullName evidence="17">Cytochrome P450</fullName>
    </recommendedName>
</protein>
<evidence type="ECO:0000256" key="2">
    <source>
        <dbReference type="ARBA" id="ARBA00004167"/>
    </source>
</evidence>
<dbReference type="Proteomes" id="UP001054252">
    <property type="component" value="Unassembled WGS sequence"/>
</dbReference>
<evidence type="ECO:0000256" key="8">
    <source>
        <dbReference type="ARBA" id="ARBA00023002"/>
    </source>
</evidence>
<evidence type="ECO:0000256" key="3">
    <source>
        <dbReference type="ARBA" id="ARBA00010617"/>
    </source>
</evidence>
<evidence type="ECO:0000256" key="12">
    <source>
        <dbReference type="PIRSR" id="PIRSR602401-1"/>
    </source>
</evidence>
<evidence type="ECO:0000256" key="1">
    <source>
        <dbReference type="ARBA" id="ARBA00001971"/>
    </source>
</evidence>
<dbReference type="SUPFAM" id="SSF48264">
    <property type="entry name" value="Cytochrome P450"/>
    <property type="match status" value="1"/>
</dbReference>
<evidence type="ECO:0000256" key="11">
    <source>
        <dbReference type="ARBA" id="ARBA00023136"/>
    </source>
</evidence>
<organism evidence="15 16">
    <name type="scientific">Rubroshorea leprosula</name>
    <dbReference type="NCBI Taxonomy" id="152421"/>
    <lineage>
        <taxon>Eukaryota</taxon>
        <taxon>Viridiplantae</taxon>
        <taxon>Streptophyta</taxon>
        <taxon>Embryophyta</taxon>
        <taxon>Tracheophyta</taxon>
        <taxon>Spermatophyta</taxon>
        <taxon>Magnoliopsida</taxon>
        <taxon>eudicotyledons</taxon>
        <taxon>Gunneridae</taxon>
        <taxon>Pentapetalae</taxon>
        <taxon>rosids</taxon>
        <taxon>malvids</taxon>
        <taxon>Malvales</taxon>
        <taxon>Dipterocarpaceae</taxon>
        <taxon>Rubroshorea</taxon>
    </lineage>
</organism>
<feature type="transmembrane region" description="Helical" evidence="14">
    <location>
        <begin position="6"/>
        <end position="27"/>
    </location>
</feature>
<dbReference type="InterPro" id="IPR017972">
    <property type="entry name" value="Cyt_P450_CS"/>
</dbReference>
<dbReference type="PROSITE" id="PS00086">
    <property type="entry name" value="CYTOCHROME_P450"/>
    <property type="match status" value="1"/>
</dbReference>
<evidence type="ECO:0008006" key="17">
    <source>
        <dbReference type="Google" id="ProtNLM"/>
    </source>
</evidence>
<dbReference type="PRINTS" id="PR00385">
    <property type="entry name" value="P450"/>
</dbReference>
<dbReference type="AlphaFoldDB" id="A0AAV5KY63"/>
<proteinExistence type="inferred from homology"/>
<dbReference type="PANTHER" id="PTHR24282">
    <property type="entry name" value="CYTOCHROME P450 FAMILY MEMBER"/>
    <property type="match status" value="1"/>
</dbReference>
<evidence type="ECO:0000256" key="10">
    <source>
        <dbReference type="ARBA" id="ARBA00023033"/>
    </source>
</evidence>
<dbReference type="GO" id="GO:0016705">
    <property type="term" value="F:oxidoreductase activity, acting on paired donors, with incorporation or reduction of molecular oxygen"/>
    <property type="evidence" value="ECO:0007669"/>
    <property type="project" value="InterPro"/>
</dbReference>
<dbReference type="InterPro" id="IPR050665">
    <property type="entry name" value="Cytochrome_P450_Monooxygen"/>
</dbReference>
<comment type="caution">
    <text evidence="15">The sequence shown here is derived from an EMBL/GenBank/DDBJ whole genome shotgun (WGS) entry which is preliminary data.</text>
</comment>
<keyword evidence="6 12" id="KW-0479">Metal-binding</keyword>
<keyword evidence="5 14" id="KW-0812">Transmembrane</keyword>
<keyword evidence="7 14" id="KW-1133">Transmembrane helix</keyword>
<accession>A0AAV5KY63</accession>
<evidence type="ECO:0000256" key="4">
    <source>
        <dbReference type="ARBA" id="ARBA00022617"/>
    </source>
</evidence>
<evidence type="ECO:0000256" key="9">
    <source>
        <dbReference type="ARBA" id="ARBA00023004"/>
    </source>
</evidence>
<name>A0AAV5KY63_9ROSI</name>
<dbReference type="EMBL" id="BPVZ01000084">
    <property type="protein sequence ID" value="GKV29879.1"/>
    <property type="molecule type" value="Genomic_DNA"/>
</dbReference>